<dbReference type="GO" id="GO:0031967">
    <property type="term" value="C:organelle envelope"/>
    <property type="evidence" value="ECO:0007669"/>
    <property type="project" value="UniProtKB-ARBA"/>
</dbReference>
<feature type="transmembrane region" description="Helical" evidence="10">
    <location>
        <begin position="43"/>
        <end position="59"/>
    </location>
</feature>
<comment type="function">
    <text evidence="9">Component of the cytochrome c oxidase, the last enzyme in the mitochondrial electron transport chain which drives oxidative phosphorylation. The respiratory chain contains 3 multisubunit complexes succinate dehydrogenase (complex II, CII), ubiquinol-cytochrome c oxidoreductase (cytochrome b-c1 complex, complex III, CIII) and cytochrome c oxidase (complex IV, CIV), that cooperate to transfer electrons derived from NADH and succinate to molecular oxygen, creating an electrochemical gradient over the inner membrane that drives transmembrane transport and the ATP synthase. Cytochrome c oxidase is the component of the respiratory chain that catalyzes the reduction of oxygen to water. Electrons originating from reduced cytochrome c in the intermembrane space (IMS) are transferred via the dinuclear copper A center (CU(A)) of subunit 2 and heme A of subunit 1 to the active site in subunit 1, a binuclear center (BNC) formed by heme A3 and copper B (CU(B)). The BNC reduces molecular oxygen to 2 water molecules using 4 electrons from cytochrome c in the IMS and 4 protons from the mitochondrial matrix.</text>
</comment>
<dbReference type="GO" id="GO:0031090">
    <property type="term" value="C:organelle membrane"/>
    <property type="evidence" value="ECO:0007669"/>
    <property type="project" value="UniProtKB-ARBA"/>
</dbReference>
<name>A0A343C4C9_9CUCU</name>
<evidence type="ECO:0000256" key="8">
    <source>
        <dbReference type="ARBA" id="ARBA00023136"/>
    </source>
</evidence>
<feature type="transmembrane region" description="Helical" evidence="10">
    <location>
        <begin position="192"/>
        <end position="221"/>
    </location>
</feature>
<dbReference type="PANTHER" id="PTHR11403:SF7">
    <property type="entry name" value="CYTOCHROME C OXIDASE SUBUNIT 3"/>
    <property type="match status" value="1"/>
</dbReference>
<feature type="transmembrane region" description="Helical" evidence="10">
    <location>
        <begin position="17"/>
        <end position="36"/>
    </location>
</feature>
<dbReference type="InterPro" id="IPR033945">
    <property type="entry name" value="Cyt_c_oxase_su3_dom"/>
</dbReference>
<evidence type="ECO:0000256" key="1">
    <source>
        <dbReference type="ARBA" id="ARBA00004141"/>
    </source>
</evidence>
<evidence type="ECO:0000256" key="9">
    <source>
        <dbReference type="RuleBase" id="RU003375"/>
    </source>
</evidence>
<dbReference type="InterPro" id="IPR013833">
    <property type="entry name" value="Cyt_c_oxidase_su3_a-hlx"/>
</dbReference>
<comment type="similarity">
    <text evidence="2 9">Belongs to the cytochrome c oxidase subunit 3 family.</text>
</comment>
<keyword evidence="9 12" id="KW-0496">Mitochondrion</keyword>
<dbReference type="CDD" id="cd01665">
    <property type="entry name" value="Cyt_c_Oxidase_III"/>
    <property type="match status" value="1"/>
</dbReference>
<keyword evidence="8 10" id="KW-0472">Membrane</keyword>
<feature type="domain" description="Heme-copper oxidase subunit III family profile" evidence="11">
    <location>
        <begin position="5"/>
        <end position="262"/>
    </location>
</feature>
<gene>
    <name evidence="12" type="primary">cox3</name>
</gene>
<keyword evidence="7 10" id="KW-1133">Transmembrane helix</keyword>
<dbReference type="PANTHER" id="PTHR11403">
    <property type="entry name" value="CYTOCHROME C OXIDASE SUBUNIT III"/>
    <property type="match status" value="1"/>
</dbReference>
<feature type="transmembrane region" description="Helical" evidence="10">
    <location>
        <begin position="161"/>
        <end position="180"/>
    </location>
</feature>
<dbReference type="Gene3D" id="1.20.120.80">
    <property type="entry name" value="Cytochrome c oxidase, subunit III, four-helix bundle"/>
    <property type="match status" value="1"/>
</dbReference>
<dbReference type="GO" id="GO:0005739">
    <property type="term" value="C:mitochondrion"/>
    <property type="evidence" value="ECO:0007669"/>
    <property type="project" value="TreeGrafter"/>
</dbReference>
<accession>A0A343C4C9</accession>
<dbReference type="EMBL" id="KX087245">
    <property type="protein sequence ID" value="ARH54878.1"/>
    <property type="molecule type" value="Genomic_DNA"/>
</dbReference>
<feature type="transmembrane region" description="Helical" evidence="10">
    <location>
        <begin position="241"/>
        <end position="261"/>
    </location>
</feature>
<dbReference type="InterPro" id="IPR035973">
    <property type="entry name" value="Cyt_c_oxidase_su3-like_sf"/>
</dbReference>
<reference evidence="12" key="1">
    <citation type="submission" date="2016-04" db="EMBL/GenBank/DDBJ databases">
        <title>Mitochondria of beetle species.</title>
        <authorList>
            <person name="Hunter A."/>
            <person name="Moriniere J."/>
            <person name="Tang P."/>
            <person name="Linard B."/>
            <person name="Crampton-Platt A."/>
            <person name="Vogler A.P."/>
        </authorList>
    </citation>
    <scope>NUCLEOTIDE SEQUENCE</scope>
</reference>
<geneLocation type="mitochondrion" evidence="12"/>
<dbReference type="PROSITE" id="PS50253">
    <property type="entry name" value="COX3"/>
    <property type="match status" value="1"/>
</dbReference>
<dbReference type="FunFam" id="1.10.287.70:FF:000082">
    <property type="entry name" value="Cytochrome c oxidase subunit 3"/>
    <property type="match status" value="1"/>
</dbReference>
<dbReference type="AlphaFoldDB" id="A0A343C4C9"/>
<evidence type="ECO:0000259" key="11">
    <source>
        <dbReference type="PROSITE" id="PS50253"/>
    </source>
</evidence>
<sequence length="262" mass="30568">MSNKKNHPFHLVDVSPWPLLSSLSALITVMGMIKWFHLFKMNLLFLGLFLITLIMYQWWRDVIREGTFQGHHTSAVTNGLRWGMILFIISEVFFFLSFFWGFFHNSLTPNIEIGMTWPPKGIQTFNPMEIPLLNTLILLTSGLTVTWAHHSLMENNYTQTMQGMILTVILGIYFSILQCYEYSEAPFTIADAAYGSSFFMATGFHGLHVIIGTTFLLTCMIRHYFCHFSPIHHFGFEAAAWYWHFVDVVWLFLYISIYWWGS</sequence>
<dbReference type="GO" id="GO:0004129">
    <property type="term" value="F:cytochrome-c oxidase activity"/>
    <property type="evidence" value="ECO:0007669"/>
    <property type="project" value="InterPro"/>
</dbReference>
<keyword evidence="5 9" id="KW-0812">Transmembrane</keyword>
<protein>
    <recommendedName>
        <fullName evidence="4 9">Cytochrome c oxidase subunit 3</fullName>
    </recommendedName>
</protein>
<dbReference type="InterPro" id="IPR024791">
    <property type="entry name" value="Cyt_c/ubiquinol_Oxase_su3"/>
</dbReference>
<dbReference type="Gene3D" id="1.10.287.70">
    <property type="match status" value="1"/>
</dbReference>
<dbReference type="GO" id="GO:0045277">
    <property type="term" value="C:respiratory chain complex IV"/>
    <property type="evidence" value="ECO:0007669"/>
    <property type="project" value="UniProtKB-ARBA"/>
</dbReference>
<evidence type="ECO:0000256" key="10">
    <source>
        <dbReference type="SAM" id="Phobius"/>
    </source>
</evidence>
<evidence type="ECO:0000256" key="4">
    <source>
        <dbReference type="ARBA" id="ARBA00015944"/>
    </source>
</evidence>
<evidence type="ECO:0000313" key="12">
    <source>
        <dbReference type="EMBL" id="ARH54878.1"/>
    </source>
</evidence>
<evidence type="ECO:0000256" key="3">
    <source>
        <dbReference type="ARBA" id="ARBA00011164"/>
    </source>
</evidence>
<evidence type="ECO:0000256" key="2">
    <source>
        <dbReference type="ARBA" id="ARBA00010581"/>
    </source>
</evidence>
<evidence type="ECO:0000256" key="7">
    <source>
        <dbReference type="ARBA" id="ARBA00022989"/>
    </source>
</evidence>
<dbReference type="Pfam" id="PF00510">
    <property type="entry name" value="COX3"/>
    <property type="match status" value="1"/>
</dbReference>
<dbReference type="FunFam" id="1.20.120.80:FF:000002">
    <property type="entry name" value="Cytochrome c oxidase subunit 3"/>
    <property type="match status" value="1"/>
</dbReference>
<dbReference type="GO" id="GO:0006123">
    <property type="term" value="P:mitochondrial electron transport, cytochrome c to oxygen"/>
    <property type="evidence" value="ECO:0007669"/>
    <property type="project" value="UniProtKB-ARBA"/>
</dbReference>
<comment type="subunit">
    <text evidence="3">Component of the cytochrome c oxidase (complex IV, CIV), a multisubunit enzyme composed of a catalytic core of 3 subunits and several supernumerary subunits. The complex exists as a monomer or a dimer and forms supercomplexes (SCs) in the inner mitochondrial membrane with ubiquinol-cytochrome c oxidoreductase (cytochrome b-c1 complex, complex III, CIII).</text>
</comment>
<feature type="transmembrane region" description="Helical" evidence="10">
    <location>
        <begin position="130"/>
        <end position="149"/>
    </location>
</feature>
<evidence type="ECO:0000256" key="5">
    <source>
        <dbReference type="ARBA" id="ARBA00022692"/>
    </source>
</evidence>
<proteinExistence type="inferred from homology"/>
<dbReference type="InterPro" id="IPR000298">
    <property type="entry name" value="Cyt_c_oxidase-like_su3"/>
</dbReference>
<keyword evidence="6" id="KW-1278">Translocase</keyword>
<comment type="subcellular location">
    <subcellularLocation>
        <location evidence="1">Membrane</location>
        <topology evidence="1">Multi-pass membrane protein</topology>
    </subcellularLocation>
</comment>
<organism evidence="12">
    <name type="scientific">Brachypterolus vestitus</name>
    <dbReference type="NCBI Taxonomy" id="877832"/>
    <lineage>
        <taxon>Eukaryota</taxon>
        <taxon>Metazoa</taxon>
        <taxon>Ecdysozoa</taxon>
        <taxon>Arthropoda</taxon>
        <taxon>Hexapoda</taxon>
        <taxon>Insecta</taxon>
        <taxon>Pterygota</taxon>
        <taxon>Neoptera</taxon>
        <taxon>Endopterygota</taxon>
        <taxon>Coleoptera</taxon>
        <taxon>Polyphaga</taxon>
        <taxon>Cucujiformia</taxon>
        <taxon>Kateretidae</taxon>
        <taxon>Brachypterolus</taxon>
    </lineage>
</organism>
<dbReference type="SUPFAM" id="SSF81452">
    <property type="entry name" value="Cytochrome c oxidase subunit III-like"/>
    <property type="match status" value="1"/>
</dbReference>
<feature type="transmembrane region" description="Helical" evidence="10">
    <location>
        <begin position="79"/>
        <end position="103"/>
    </location>
</feature>
<evidence type="ECO:0000256" key="6">
    <source>
        <dbReference type="ARBA" id="ARBA00022967"/>
    </source>
</evidence>